<dbReference type="SUPFAM" id="SSF55797">
    <property type="entry name" value="PR-1-like"/>
    <property type="match status" value="1"/>
</dbReference>
<proteinExistence type="predicted"/>
<dbReference type="GO" id="GO:0005576">
    <property type="term" value="C:extracellular region"/>
    <property type="evidence" value="ECO:0007669"/>
    <property type="project" value="InterPro"/>
</dbReference>
<dbReference type="InterPro" id="IPR035940">
    <property type="entry name" value="CAP_sf"/>
</dbReference>
<dbReference type="STRING" id="1095629.A0A0C9WZM1"/>
<dbReference type="InterPro" id="IPR014044">
    <property type="entry name" value="CAP_dom"/>
</dbReference>
<name>A0A0C9WZM1_9AGAR</name>
<evidence type="ECO:0000313" key="3">
    <source>
        <dbReference type="Proteomes" id="UP000054477"/>
    </source>
</evidence>
<dbReference type="AlphaFoldDB" id="A0A0C9WZM1"/>
<organism evidence="2 3">
    <name type="scientific">Laccaria amethystina LaAM-08-1</name>
    <dbReference type="NCBI Taxonomy" id="1095629"/>
    <lineage>
        <taxon>Eukaryota</taxon>
        <taxon>Fungi</taxon>
        <taxon>Dikarya</taxon>
        <taxon>Basidiomycota</taxon>
        <taxon>Agaricomycotina</taxon>
        <taxon>Agaricomycetes</taxon>
        <taxon>Agaricomycetidae</taxon>
        <taxon>Agaricales</taxon>
        <taxon>Agaricineae</taxon>
        <taxon>Hydnangiaceae</taxon>
        <taxon>Laccaria</taxon>
    </lineage>
</organism>
<reference evidence="2 3" key="1">
    <citation type="submission" date="2014-04" db="EMBL/GenBank/DDBJ databases">
        <authorList>
            <consortium name="DOE Joint Genome Institute"/>
            <person name="Kuo A."/>
            <person name="Kohler A."/>
            <person name="Nagy L.G."/>
            <person name="Floudas D."/>
            <person name="Copeland A."/>
            <person name="Barry K.W."/>
            <person name="Cichocki N."/>
            <person name="Veneault-Fourrey C."/>
            <person name="LaButti K."/>
            <person name="Lindquist E.A."/>
            <person name="Lipzen A."/>
            <person name="Lundell T."/>
            <person name="Morin E."/>
            <person name="Murat C."/>
            <person name="Sun H."/>
            <person name="Tunlid A."/>
            <person name="Henrissat B."/>
            <person name="Grigoriev I.V."/>
            <person name="Hibbett D.S."/>
            <person name="Martin F."/>
            <person name="Nordberg H.P."/>
            <person name="Cantor M.N."/>
            <person name="Hua S.X."/>
        </authorList>
    </citation>
    <scope>NUCLEOTIDE SEQUENCE [LARGE SCALE GENOMIC DNA]</scope>
    <source>
        <strain evidence="2 3">LaAM-08-1</strain>
    </source>
</reference>
<dbReference type="OrthoDB" id="337038at2759"/>
<evidence type="ECO:0000313" key="2">
    <source>
        <dbReference type="EMBL" id="KIJ98325.1"/>
    </source>
</evidence>
<dbReference type="Gene3D" id="3.40.33.10">
    <property type="entry name" value="CAP"/>
    <property type="match status" value="1"/>
</dbReference>
<feature type="non-terminal residue" evidence="2">
    <location>
        <position position="94"/>
    </location>
</feature>
<dbReference type="PRINTS" id="PR00837">
    <property type="entry name" value="V5TPXLIKE"/>
</dbReference>
<sequence>NNPGFSPATGHFTQVVWKSTTQVACAMVNCGPGTIFPQASTYTVCRYTPPGNIQGQFPYVLTFIIQKCLINRKSSFQTKCGKATLLRCINSTSS</sequence>
<dbReference type="Proteomes" id="UP000054477">
    <property type="component" value="Unassembled WGS sequence"/>
</dbReference>
<reference evidence="3" key="2">
    <citation type="submission" date="2015-01" db="EMBL/GenBank/DDBJ databases">
        <title>Evolutionary Origins and Diversification of the Mycorrhizal Mutualists.</title>
        <authorList>
            <consortium name="DOE Joint Genome Institute"/>
            <consortium name="Mycorrhizal Genomics Consortium"/>
            <person name="Kohler A."/>
            <person name="Kuo A."/>
            <person name="Nagy L.G."/>
            <person name="Floudas D."/>
            <person name="Copeland A."/>
            <person name="Barry K.W."/>
            <person name="Cichocki N."/>
            <person name="Veneault-Fourrey C."/>
            <person name="LaButti K."/>
            <person name="Lindquist E.A."/>
            <person name="Lipzen A."/>
            <person name="Lundell T."/>
            <person name="Morin E."/>
            <person name="Murat C."/>
            <person name="Riley R."/>
            <person name="Ohm R."/>
            <person name="Sun H."/>
            <person name="Tunlid A."/>
            <person name="Henrissat B."/>
            <person name="Grigoriev I.V."/>
            <person name="Hibbett D.S."/>
            <person name="Martin F."/>
        </authorList>
    </citation>
    <scope>NUCLEOTIDE SEQUENCE [LARGE SCALE GENOMIC DNA]</scope>
    <source>
        <strain evidence="3">LaAM-08-1</strain>
    </source>
</reference>
<dbReference type="EMBL" id="KN838671">
    <property type="protein sequence ID" value="KIJ98325.1"/>
    <property type="molecule type" value="Genomic_DNA"/>
</dbReference>
<feature type="domain" description="SCP" evidence="1">
    <location>
        <begin position="8"/>
        <end position="47"/>
    </location>
</feature>
<accession>A0A0C9WZM1</accession>
<keyword evidence="3" id="KW-1185">Reference proteome</keyword>
<dbReference type="InterPro" id="IPR018244">
    <property type="entry name" value="Allrgn_V5/Tpx1_CS"/>
</dbReference>
<dbReference type="PANTHER" id="PTHR10334">
    <property type="entry name" value="CYSTEINE-RICH SECRETORY PROTEIN-RELATED"/>
    <property type="match status" value="1"/>
</dbReference>
<protein>
    <recommendedName>
        <fullName evidence="1">SCP domain-containing protein</fullName>
    </recommendedName>
</protein>
<dbReference type="HOGENOM" id="CLU_035730_13_0_1"/>
<dbReference type="PROSITE" id="PS01009">
    <property type="entry name" value="CRISP_1"/>
    <property type="match status" value="1"/>
</dbReference>
<gene>
    <name evidence="2" type="ORF">K443DRAFT_104102</name>
</gene>
<dbReference type="Pfam" id="PF00188">
    <property type="entry name" value="CAP"/>
    <property type="match status" value="1"/>
</dbReference>
<dbReference type="InterPro" id="IPR001283">
    <property type="entry name" value="CRISP-related"/>
</dbReference>
<evidence type="ECO:0000259" key="1">
    <source>
        <dbReference type="Pfam" id="PF00188"/>
    </source>
</evidence>